<evidence type="ECO:0000256" key="7">
    <source>
        <dbReference type="SAM" id="Phobius"/>
    </source>
</evidence>
<feature type="transmembrane region" description="Helical" evidence="7">
    <location>
        <begin position="126"/>
        <end position="147"/>
    </location>
</feature>
<gene>
    <name evidence="9" type="ORF">CC78DRAFT_530363</name>
</gene>
<keyword evidence="4 7" id="KW-1133">Transmembrane helix</keyword>
<sequence>MQYQPRSIPIINKALPPNQVSLLVLAFLALNIFYNLYLIPFSLPYLFVFADRCGLIFSANLPLLYLLAAKSQPIKFLTGYSYECLNIFHRRVGELLCIEALLHFLGMMFVWYGMLRHLGFTLAHFLLNRLAGLGLGTFIAYQLLYFTSLRSFRQQCYEIFLASHIFLQAAGLALLFFHYHTSQPYVAISLAIFLTDRLVFRLWLKSSSHPATLTVLEDDETVLLSSNWDISKHRSTFLPKSMTHGWKPNDHIFLTIPQLSTKHTLQSHPFTIFSAAPIEHLVNEPDQQSGHAWFSLLIRAQYDSGFTRILLDYARMHRSTRIRLDGPYGSSNALDILSSSETSIVVAGGSGIAVAYPLLWALLHPTSSTSSDIEVGTSPSLAKRNNVKLLWIIHSASHRTWLPEDKLKELQTWGLEFLITPPTGEIGRPDVNSILNQWVSVQGTGVVVSGPDGLVRDVRNICAAMVRRGEDVKMQVEKFGW</sequence>
<name>A0A9P4KFT3_9PLEO</name>
<evidence type="ECO:0000313" key="10">
    <source>
        <dbReference type="Proteomes" id="UP000800093"/>
    </source>
</evidence>
<feature type="transmembrane region" description="Helical" evidence="7">
    <location>
        <begin position="159"/>
        <end position="179"/>
    </location>
</feature>
<protein>
    <recommendedName>
        <fullName evidence="8">FAD-binding FR-type domain-containing protein</fullName>
    </recommendedName>
</protein>
<dbReference type="AlphaFoldDB" id="A0A9P4KFT3"/>
<feature type="transmembrane region" description="Helical" evidence="7">
    <location>
        <begin position="20"/>
        <end position="39"/>
    </location>
</feature>
<feature type="domain" description="FAD-binding FR-type" evidence="8">
    <location>
        <begin position="180"/>
        <end position="334"/>
    </location>
</feature>
<dbReference type="OrthoDB" id="17725at2759"/>
<evidence type="ECO:0000256" key="1">
    <source>
        <dbReference type="ARBA" id="ARBA00004141"/>
    </source>
</evidence>
<keyword evidence="2" id="KW-0813">Transport</keyword>
<dbReference type="SFLD" id="SFLDS00052">
    <property type="entry name" value="Ferric_Reductase_Domain"/>
    <property type="match status" value="1"/>
</dbReference>
<dbReference type="Proteomes" id="UP000800093">
    <property type="component" value="Unassembled WGS sequence"/>
</dbReference>
<evidence type="ECO:0000259" key="8">
    <source>
        <dbReference type="PROSITE" id="PS51384"/>
    </source>
</evidence>
<keyword evidence="10" id="KW-1185">Reference proteome</keyword>
<dbReference type="Pfam" id="PF01794">
    <property type="entry name" value="Ferric_reduct"/>
    <property type="match status" value="1"/>
</dbReference>
<dbReference type="GO" id="GO:0006879">
    <property type="term" value="P:intracellular iron ion homeostasis"/>
    <property type="evidence" value="ECO:0007669"/>
    <property type="project" value="TreeGrafter"/>
</dbReference>
<dbReference type="GO" id="GO:0005886">
    <property type="term" value="C:plasma membrane"/>
    <property type="evidence" value="ECO:0007669"/>
    <property type="project" value="TreeGrafter"/>
</dbReference>
<keyword evidence="5" id="KW-0406">Ion transport</keyword>
<dbReference type="InterPro" id="IPR013112">
    <property type="entry name" value="FAD-bd_8"/>
</dbReference>
<dbReference type="InterPro" id="IPR039261">
    <property type="entry name" value="FNR_nucleotide-bd"/>
</dbReference>
<evidence type="ECO:0000256" key="3">
    <source>
        <dbReference type="ARBA" id="ARBA00022692"/>
    </source>
</evidence>
<dbReference type="InterPro" id="IPR013130">
    <property type="entry name" value="Fe3_Rdtase_TM_dom"/>
</dbReference>
<dbReference type="SFLD" id="SFLDG01168">
    <property type="entry name" value="Ferric_reductase_subgroup_(FRE"/>
    <property type="match status" value="1"/>
</dbReference>
<dbReference type="GO" id="GO:0015677">
    <property type="term" value="P:copper ion import"/>
    <property type="evidence" value="ECO:0007669"/>
    <property type="project" value="TreeGrafter"/>
</dbReference>
<dbReference type="PANTHER" id="PTHR32361:SF28">
    <property type="entry name" value="FRP1P"/>
    <property type="match status" value="1"/>
</dbReference>
<evidence type="ECO:0000256" key="6">
    <source>
        <dbReference type="ARBA" id="ARBA00023136"/>
    </source>
</evidence>
<dbReference type="PROSITE" id="PS51384">
    <property type="entry name" value="FAD_FR"/>
    <property type="match status" value="1"/>
</dbReference>
<dbReference type="GO" id="GO:0006826">
    <property type="term" value="P:iron ion transport"/>
    <property type="evidence" value="ECO:0007669"/>
    <property type="project" value="TreeGrafter"/>
</dbReference>
<accession>A0A9P4KFT3</accession>
<proteinExistence type="predicted"/>
<reference evidence="10" key="1">
    <citation type="journal article" date="2020" name="Stud. Mycol.">
        <title>101 Dothideomycetes genomes: A test case for predicting lifestyles and emergence of pathogens.</title>
        <authorList>
            <person name="Haridas S."/>
            <person name="Albert R."/>
            <person name="Binder M."/>
            <person name="Bloem J."/>
            <person name="LaButti K."/>
            <person name="Salamov A."/>
            <person name="Andreopoulos B."/>
            <person name="Baker S."/>
            <person name="Barry K."/>
            <person name="Bills G."/>
            <person name="Bluhm B."/>
            <person name="Cannon C."/>
            <person name="Castanera R."/>
            <person name="Culley D."/>
            <person name="Daum C."/>
            <person name="Ezra D."/>
            <person name="Gonzalez J."/>
            <person name="Henrissat B."/>
            <person name="Kuo A."/>
            <person name="Liang C."/>
            <person name="Lipzen A."/>
            <person name="Lutzoni F."/>
            <person name="Magnuson J."/>
            <person name="Mondo S."/>
            <person name="Nolan M."/>
            <person name="Ohm R."/>
            <person name="Pangilinan J."/>
            <person name="Park H.-J."/>
            <person name="Ramirez L."/>
            <person name="Alfaro M."/>
            <person name="Sun H."/>
            <person name="Tritt A."/>
            <person name="Yoshinaga Y."/>
            <person name="Zwiers L.-H."/>
            <person name="Turgeon B."/>
            <person name="Goodwin S."/>
            <person name="Spatafora J."/>
            <person name="Crous P."/>
            <person name="Grigoriev I."/>
        </authorList>
    </citation>
    <scope>NUCLEOTIDE SEQUENCE [LARGE SCALE GENOMIC DNA]</scope>
    <source>
        <strain evidence="10">CBS 304.66</strain>
    </source>
</reference>
<dbReference type="InterPro" id="IPR051410">
    <property type="entry name" value="Ferric/Cupric_Reductase"/>
</dbReference>
<organism evidence="9 10">
    <name type="scientific">Lojkania enalia</name>
    <dbReference type="NCBI Taxonomy" id="147567"/>
    <lineage>
        <taxon>Eukaryota</taxon>
        <taxon>Fungi</taxon>
        <taxon>Dikarya</taxon>
        <taxon>Ascomycota</taxon>
        <taxon>Pezizomycotina</taxon>
        <taxon>Dothideomycetes</taxon>
        <taxon>Pleosporomycetidae</taxon>
        <taxon>Pleosporales</taxon>
        <taxon>Pleosporales incertae sedis</taxon>
        <taxon>Lojkania</taxon>
    </lineage>
</organism>
<dbReference type="GO" id="GO:0000293">
    <property type="term" value="F:ferric-chelate reductase activity"/>
    <property type="evidence" value="ECO:0007669"/>
    <property type="project" value="TreeGrafter"/>
</dbReference>
<evidence type="ECO:0000256" key="5">
    <source>
        <dbReference type="ARBA" id="ARBA00023065"/>
    </source>
</evidence>
<dbReference type="PANTHER" id="PTHR32361">
    <property type="entry name" value="FERRIC/CUPRIC REDUCTASE TRANSMEMBRANE COMPONENT"/>
    <property type="match status" value="1"/>
</dbReference>
<evidence type="ECO:0000256" key="4">
    <source>
        <dbReference type="ARBA" id="ARBA00022989"/>
    </source>
</evidence>
<evidence type="ECO:0000256" key="2">
    <source>
        <dbReference type="ARBA" id="ARBA00022448"/>
    </source>
</evidence>
<dbReference type="Gene3D" id="3.40.50.80">
    <property type="entry name" value="Nucleotide-binding domain of ferredoxin-NADP reductase (FNR) module"/>
    <property type="match status" value="1"/>
</dbReference>
<evidence type="ECO:0000313" key="9">
    <source>
        <dbReference type="EMBL" id="KAF2267938.1"/>
    </source>
</evidence>
<keyword evidence="3 7" id="KW-0812">Transmembrane</keyword>
<dbReference type="CDD" id="cd06186">
    <property type="entry name" value="NOX_Duox_like_FAD_NADP"/>
    <property type="match status" value="1"/>
</dbReference>
<feature type="transmembrane region" description="Helical" evidence="7">
    <location>
        <begin position="95"/>
        <end position="114"/>
    </location>
</feature>
<dbReference type="EMBL" id="ML986588">
    <property type="protein sequence ID" value="KAF2267938.1"/>
    <property type="molecule type" value="Genomic_DNA"/>
</dbReference>
<keyword evidence="6 7" id="KW-0472">Membrane</keyword>
<dbReference type="InterPro" id="IPR017927">
    <property type="entry name" value="FAD-bd_FR_type"/>
</dbReference>
<comment type="subcellular location">
    <subcellularLocation>
        <location evidence="1">Membrane</location>
        <topology evidence="1">Multi-pass membrane protein</topology>
    </subcellularLocation>
</comment>
<dbReference type="Pfam" id="PF08022">
    <property type="entry name" value="FAD_binding_8"/>
    <property type="match status" value="1"/>
</dbReference>
<dbReference type="SUPFAM" id="SSF52343">
    <property type="entry name" value="Ferredoxin reductase-like, C-terminal NADP-linked domain"/>
    <property type="match status" value="1"/>
</dbReference>
<feature type="transmembrane region" description="Helical" evidence="7">
    <location>
        <begin position="45"/>
        <end position="67"/>
    </location>
</feature>
<comment type="caution">
    <text evidence="9">The sequence shown here is derived from an EMBL/GenBank/DDBJ whole genome shotgun (WGS) entry which is preliminary data.</text>
</comment>